<proteinExistence type="predicted"/>
<sequence>MDNTYVILNIIKHCDMYQNVTTIPFVCKRWYEVSKSNYVWINYFIKGLYTKDTRLENKFDDDETTKNVIELVRYSQESPNNNNNNNNNMAVNDFNWNQFQSKLFKQLSLPIYDQQISFKKICYDVFGCEIKAMQTFYKLYHRVRDVNGNLYDYLYDGQSKDKDECVSRNATIQKECQVVMDYLSSFSPLVCKTFTNNYNIVENYFNFQPSNGGPCFKYKKQFKFHIFHPSLMNLAKDSHSSSTDINNNNNTSNIKKNNGLDQMEIESEKEKKQQQDDIDDNIELRYVTFTLNMDTNVEFSTLKYILLHFTATLVDLKNGSRKEIVILNHNRNDVNQILNFLTSFPSSNNNQLVSYQLSLFSQFANFSNMEKTKIDEIIEFIDLPDFSTFNLLFNSYNSYSTGNKRRIQSEGKDFILPTDQNFRLQDFIDTHTSDLNEIRDQYIYLLNWKHKLKSMNNILTSQELNEKKKQRFYDLLKSSNIIVMSNLEVSFEEPLFELYINNETCFYNERKKISFKTYLKFRMEDTLNIDSDSEDHSQFFMAMFMKSNNSRRQSGINNNNNNNNGMRSSSSSPFNNSSTMFSPPSQHHHHQHFRSVSSPTTTTPSLPGRPPTIQTELNKVFEIPVISLRSPIDVHMTGLEDLQYIIGLGQISTSEFIEFLLYLYQIDHFVKFDDNWRQFIVNLNSMK</sequence>
<keyword evidence="3" id="KW-1185">Reference proteome</keyword>
<feature type="compositionally biased region" description="Low complexity" evidence="1">
    <location>
        <begin position="595"/>
        <end position="606"/>
    </location>
</feature>
<feature type="compositionally biased region" description="Low complexity" evidence="1">
    <location>
        <begin position="550"/>
        <end position="585"/>
    </location>
</feature>
<reference evidence="2" key="1">
    <citation type="submission" date="2020-01" db="EMBL/GenBank/DDBJ databases">
        <title>Development of genomics and gene disruption for Polysphondylium violaceum indicates a role for the polyketide synthase stlB in stalk morphogenesis.</title>
        <authorList>
            <person name="Narita B."/>
            <person name="Kawabe Y."/>
            <person name="Kin K."/>
            <person name="Saito T."/>
            <person name="Gibbs R."/>
            <person name="Kuspa A."/>
            <person name="Muzny D."/>
            <person name="Queller D."/>
            <person name="Richards S."/>
            <person name="Strassman J."/>
            <person name="Sucgang R."/>
            <person name="Worley K."/>
            <person name="Schaap P."/>
        </authorList>
    </citation>
    <scope>NUCLEOTIDE SEQUENCE</scope>
    <source>
        <strain evidence="2">QSvi11</strain>
    </source>
</reference>
<feature type="region of interest" description="Disordered" evidence="1">
    <location>
        <begin position="550"/>
        <end position="611"/>
    </location>
</feature>
<accession>A0A8J4PZ42</accession>
<feature type="compositionally biased region" description="Low complexity" evidence="1">
    <location>
        <begin position="240"/>
        <end position="257"/>
    </location>
</feature>
<evidence type="ECO:0000313" key="3">
    <source>
        <dbReference type="Proteomes" id="UP000695562"/>
    </source>
</evidence>
<evidence type="ECO:0000313" key="2">
    <source>
        <dbReference type="EMBL" id="KAF2074859.1"/>
    </source>
</evidence>
<dbReference type="SUPFAM" id="SSF81383">
    <property type="entry name" value="F-box domain"/>
    <property type="match status" value="1"/>
</dbReference>
<feature type="region of interest" description="Disordered" evidence="1">
    <location>
        <begin position="238"/>
        <end position="259"/>
    </location>
</feature>
<evidence type="ECO:0008006" key="4">
    <source>
        <dbReference type="Google" id="ProtNLM"/>
    </source>
</evidence>
<dbReference type="EMBL" id="AJWJ01000126">
    <property type="protein sequence ID" value="KAF2074859.1"/>
    <property type="molecule type" value="Genomic_DNA"/>
</dbReference>
<protein>
    <recommendedName>
        <fullName evidence="4">F-box domain-containing protein</fullName>
    </recommendedName>
</protein>
<name>A0A8J4PZ42_9MYCE</name>
<dbReference type="InterPro" id="IPR036047">
    <property type="entry name" value="F-box-like_dom_sf"/>
</dbReference>
<dbReference type="AlphaFoldDB" id="A0A8J4PZ42"/>
<evidence type="ECO:0000256" key="1">
    <source>
        <dbReference type="SAM" id="MobiDB-lite"/>
    </source>
</evidence>
<dbReference type="Proteomes" id="UP000695562">
    <property type="component" value="Unassembled WGS sequence"/>
</dbReference>
<organism evidence="2 3">
    <name type="scientific">Polysphondylium violaceum</name>
    <dbReference type="NCBI Taxonomy" id="133409"/>
    <lineage>
        <taxon>Eukaryota</taxon>
        <taxon>Amoebozoa</taxon>
        <taxon>Evosea</taxon>
        <taxon>Eumycetozoa</taxon>
        <taxon>Dictyostelia</taxon>
        <taxon>Dictyosteliales</taxon>
        <taxon>Dictyosteliaceae</taxon>
        <taxon>Polysphondylium</taxon>
    </lineage>
</organism>
<comment type="caution">
    <text evidence="2">The sequence shown here is derived from an EMBL/GenBank/DDBJ whole genome shotgun (WGS) entry which is preliminary data.</text>
</comment>
<gene>
    <name evidence="2" type="ORF">CYY_003847</name>
</gene>